<evidence type="ECO:0000313" key="2">
    <source>
        <dbReference type="EMBL" id="KAK8838033.1"/>
    </source>
</evidence>
<name>A0ABR2GVS7_9EUKA</name>
<evidence type="ECO:0000256" key="1">
    <source>
        <dbReference type="SAM" id="MobiDB-lite"/>
    </source>
</evidence>
<comment type="caution">
    <text evidence="2">The sequence shown here is derived from an EMBL/GenBank/DDBJ whole genome shotgun (WGS) entry which is preliminary data.</text>
</comment>
<feature type="region of interest" description="Disordered" evidence="1">
    <location>
        <begin position="71"/>
        <end position="113"/>
    </location>
</feature>
<dbReference type="EMBL" id="JAPFFF010000057">
    <property type="protein sequence ID" value="KAK8838033.1"/>
    <property type="molecule type" value="Genomic_DNA"/>
</dbReference>
<reference evidence="2 3" key="1">
    <citation type="submission" date="2024-04" db="EMBL/GenBank/DDBJ databases">
        <title>Tritrichomonas musculus Genome.</title>
        <authorList>
            <person name="Alves-Ferreira E."/>
            <person name="Grigg M."/>
            <person name="Lorenzi H."/>
            <person name="Galac M."/>
        </authorList>
    </citation>
    <scope>NUCLEOTIDE SEQUENCE [LARGE SCALE GENOMIC DNA]</scope>
    <source>
        <strain evidence="2 3">EAF2021</strain>
    </source>
</reference>
<sequence length="150" mass="17381">MSQFRQIKQQIIYFDYTAGRGSFDDEYQESNVDISHLISSKENEVVKDHETTENRCTFNNFSEIKPHQLSQQSLNQIQHQRRHSYNRGPLKGRATGRNYSQQQQNATSLENNNQVANIQNFTPEIKNKISNSQSHSPDSLVTLNWAPIVK</sequence>
<gene>
    <name evidence="2" type="ORF">M9Y10_035981</name>
</gene>
<protein>
    <submittedName>
        <fullName evidence="2">Uncharacterized protein</fullName>
    </submittedName>
</protein>
<keyword evidence="3" id="KW-1185">Reference proteome</keyword>
<feature type="compositionally biased region" description="Polar residues" evidence="1">
    <location>
        <begin position="97"/>
        <end position="113"/>
    </location>
</feature>
<dbReference type="Proteomes" id="UP001470230">
    <property type="component" value="Unassembled WGS sequence"/>
</dbReference>
<proteinExistence type="predicted"/>
<organism evidence="2 3">
    <name type="scientific">Tritrichomonas musculus</name>
    <dbReference type="NCBI Taxonomy" id="1915356"/>
    <lineage>
        <taxon>Eukaryota</taxon>
        <taxon>Metamonada</taxon>
        <taxon>Parabasalia</taxon>
        <taxon>Tritrichomonadida</taxon>
        <taxon>Tritrichomonadidae</taxon>
        <taxon>Tritrichomonas</taxon>
    </lineage>
</organism>
<accession>A0ABR2GVS7</accession>
<evidence type="ECO:0000313" key="3">
    <source>
        <dbReference type="Proteomes" id="UP001470230"/>
    </source>
</evidence>